<dbReference type="GO" id="GO:0005737">
    <property type="term" value="C:cytoplasm"/>
    <property type="evidence" value="ECO:0007669"/>
    <property type="project" value="UniProtKB-SubCell"/>
</dbReference>
<dbReference type="EC" id="2.7.7.78" evidence="3"/>
<reference evidence="7" key="1">
    <citation type="submission" date="2022-05" db="EMBL/GenBank/DDBJ databases">
        <authorList>
            <person name="Sun X."/>
        </authorList>
    </citation>
    <scope>NUCLEOTIDE SEQUENCE</scope>
    <source>
        <strain evidence="7">Ai-910</strain>
    </source>
</reference>
<dbReference type="InterPro" id="IPR036265">
    <property type="entry name" value="HIT-like_sf"/>
</dbReference>
<evidence type="ECO:0000256" key="4">
    <source>
        <dbReference type="ARBA" id="ARBA00018857"/>
    </source>
</evidence>
<dbReference type="KEGG" id="alkq:M9189_01035"/>
<dbReference type="AlphaFoldDB" id="A0A9J6ZQX1"/>
<evidence type="ECO:0000256" key="3">
    <source>
        <dbReference type="ARBA" id="ARBA00012507"/>
    </source>
</evidence>
<sequence>MIKENNDINRKVELLIKEQLEGWDLAHKNFGALENAHERIVSLGEHIQVILQHNPERIRSTTAKTDIHNIPDESLCFLCQANRPVQQLSVPYPGNIEILVNPYPIFRKHLTIVSKTHTPQSIRGHFETMLSLANDLWSFSVFYNGPACGASAPMHFHFQAGDKYYMPVEREFELQDGDVLIQTNNSRLIALDNYLRKVLVLRGNNAQELSRIFKQILGVLEKLMPGETEPMLNIICCRAPKEWRTFIFPRGSHRPSQFFLEGTNQILLSPAAVEMGGVVSCPRAEDFEKLDSKLITDIFKQVSVSNPLWESIKTSITQSEWK</sequence>
<evidence type="ECO:0000313" key="8">
    <source>
        <dbReference type="Proteomes" id="UP001056426"/>
    </source>
</evidence>
<accession>A0A9J6ZQX1</accession>
<dbReference type="InterPro" id="IPR026506">
    <property type="entry name" value="GDPGP"/>
</dbReference>
<dbReference type="GO" id="GO:0016787">
    <property type="term" value="F:hydrolase activity"/>
    <property type="evidence" value="ECO:0007669"/>
    <property type="project" value="UniProtKB-KW"/>
</dbReference>
<name>A0A9J6ZQX1_9BACT</name>
<dbReference type="SUPFAM" id="SSF54197">
    <property type="entry name" value="HIT-like"/>
    <property type="match status" value="1"/>
</dbReference>
<dbReference type="Pfam" id="PF26216">
    <property type="entry name" value="GDPGP1_C"/>
    <property type="match status" value="1"/>
</dbReference>
<dbReference type="PANTHER" id="PTHR20884">
    <property type="entry name" value="GDP-D-GLUCOSE PHOSPHORYLASE 1"/>
    <property type="match status" value="1"/>
</dbReference>
<dbReference type="InterPro" id="IPR046320">
    <property type="entry name" value="DUF4922"/>
</dbReference>
<organism evidence="7 8">
    <name type="scientific">Xiashengella succiniciproducens</name>
    <dbReference type="NCBI Taxonomy" id="2949635"/>
    <lineage>
        <taxon>Bacteria</taxon>
        <taxon>Pseudomonadati</taxon>
        <taxon>Bacteroidota</taxon>
        <taxon>Bacteroidia</taxon>
        <taxon>Marinilabiliales</taxon>
        <taxon>Marinilabiliaceae</taxon>
        <taxon>Xiashengella</taxon>
    </lineage>
</organism>
<dbReference type="InterPro" id="IPR058865">
    <property type="entry name" value="GDPGP1_C"/>
</dbReference>
<dbReference type="Proteomes" id="UP001056426">
    <property type="component" value="Chromosome"/>
</dbReference>
<proteinExistence type="predicted"/>
<dbReference type="Pfam" id="PF16269">
    <property type="entry name" value="DUF4922"/>
    <property type="match status" value="1"/>
</dbReference>
<dbReference type="GO" id="GO:0005085">
    <property type="term" value="F:guanyl-nucleotide exchange factor activity"/>
    <property type="evidence" value="ECO:0007669"/>
    <property type="project" value="UniProtKB-KW"/>
</dbReference>
<dbReference type="GO" id="GO:0080048">
    <property type="term" value="F:GDP-D-glucose phosphorylase activity"/>
    <property type="evidence" value="ECO:0007669"/>
    <property type="project" value="InterPro"/>
</dbReference>
<evidence type="ECO:0000313" key="7">
    <source>
        <dbReference type="EMBL" id="URW79942.1"/>
    </source>
</evidence>
<gene>
    <name evidence="7" type="ORF">M9189_01035</name>
</gene>
<evidence type="ECO:0000256" key="1">
    <source>
        <dbReference type="ARBA" id="ARBA00000063"/>
    </source>
</evidence>
<dbReference type="EMBL" id="CP098400">
    <property type="protein sequence ID" value="URW79942.1"/>
    <property type="molecule type" value="Genomic_DNA"/>
</dbReference>
<comment type="catalytic activity">
    <reaction evidence="1">
        <text>GDP-alpha-D-glucose + phosphate = alpha-D-glucose 1-phosphate + GDP + H(+)</text>
        <dbReference type="Rhea" id="RHEA:30387"/>
        <dbReference type="ChEBI" id="CHEBI:15378"/>
        <dbReference type="ChEBI" id="CHEBI:43474"/>
        <dbReference type="ChEBI" id="CHEBI:58189"/>
        <dbReference type="ChEBI" id="CHEBI:58601"/>
        <dbReference type="ChEBI" id="CHEBI:62230"/>
        <dbReference type="EC" id="2.7.7.78"/>
    </reaction>
</comment>
<dbReference type="RefSeq" id="WP_250724054.1">
    <property type="nucleotide sequence ID" value="NZ_CP098400.1"/>
</dbReference>
<feature type="domain" description="DUF4922" evidence="5">
    <location>
        <begin position="15"/>
        <end position="161"/>
    </location>
</feature>
<comment type="function">
    <text evidence="2">Specific and highly efficient GDP-D-glucose phosphorylase regulating the levels of GDP-D-glucose in cells.</text>
</comment>
<evidence type="ECO:0000256" key="2">
    <source>
        <dbReference type="ARBA" id="ARBA00003049"/>
    </source>
</evidence>
<dbReference type="GO" id="GO:0006006">
    <property type="term" value="P:glucose metabolic process"/>
    <property type="evidence" value="ECO:0007669"/>
    <property type="project" value="TreeGrafter"/>
</dbReference>
<reference evidence="7" key="2">
    <citation type="submission" date="2022-06" db="EMBL/GenBank/DDBJ databases">
        <title>Xiashengella guii gen. nov. sp. nov., a bacterium isolated form anaerobic digestion tank.</title>
        <authorList>
            <person name="Huang H."/>
        </authorList>
    </citation>
    <scope>NUCLEOTIDE SEQUENCE</scope>
    <source>
        <strain evidence="7">Ai-910</strain>
    </source>
</reference>
<dbReference type="PANTHER" id="PTHR20884:SF8">
    <property type="entry name" value="GDP-D-GLUCOSE PHOSPHORYLASE 1"/>
    <property type="match status" value="1"/>
</dbReference>
<keyword evidence="8" id="KW-1185">Reference proteome</keyword>
<evidence type="ECO:0000259" key="6">
    <source>
        <dbReference type="Pfam" id="PF26216"/>
    </source>
</evidence>
<dbReference type="GO" id="GO:0000166">
    <property type="term" value="F:nucleotide binding"/>
    <property type="evidence" value="ECO:0007669"/>
    <property type="project" value="UniProtKB-KW"/>
</dbReference>
<feature type="domain" description="GDPGP1-like C-terminal" evidence="6">
    <location>
        <begin position="182"/>
        <end position="318"/>
    </location>
</feature>
<evidence type="ECO:0000259" key="5">
    <source>
        <dbReference type="Pfam" id="PF16269"/>
    </source>
</evidence>
<protein>
    <recommendedName>
        <fullName evidence="4">GDP-D-glucose phosphorylase 1</fullName>
        <ecNumber evidence="3">2.7.7.78</ecNumber>
    </recommendedName>
</protein>